<evidence type="ECO:0000259" key="1">
    <source>
        <dbReference type="PROSITE" id="PS50011"/>
    </source>
</evidence>
<dbReference type="InterPro" id="IPR011009">
    <property type="entry name" value="Kinase-like_dom_sf"/>
</dbReference>
<dbReference type="AlphaFoldDB" id="A0A165VUW6"/>
<dbReference type="Gene3D" id="1.10.510.10">
    <property type="entry name" value="Transferase(Phosphotransferase) domain 1"/>
    <property type="match status" value="1"/>
</dbReference>
<accession>A0A165VUW6</accession>
<dbReference type="PANTHER" id="PTHR44329">
    <property type="entry name" value="SERINE/THREONINE-PROTEIN KINASE TNNI3K-RELATED"/>
    <property type="match status" value="1"/>
</dbReference>
<dbReference type="SUPFAM" id="SSF56112">
    <property type="entry name" value="Protein kinase-like (PK-like)"/>
    <property type="match status" value="1"/>
</dbReference>
<dbReference type="Proteomes" id="UP000076761">
    <property type="component" value="Unassembled WGS sequence"/>
</dbReference>
<evidence type="ECO:0000313" key="3">
    <source>
        <dbReference type="Proteomes" id="UP000076761"/>
    </source>
</evidence>
<dbReference type="InterPro" id="IPR001245">
    <property type="entry name" value="Ser-Thr/Tyr_kinase_cat_dom"/>
</dbReference>
<dbReference type="GO" id="GO:0005524">
    <property type="term" value="F:ATP binding"/>
    <property type="evidence" value="ECO:0007669"/>
    <property type="project" value="InterPro"/>
</dbReference>
<dbReference type="EMBL" id="KV425552">
    <property type="protein sequence ID" value="KZT30229.1"/>
    <property type="molecule type" value="Genomic_DNA"/>
</dbReference>
<sequence length="290" mass="32912">MSPLPVLSFSEHYFAPLGPDWPPVMAEGAVFFATHRGDLYIADSGTKMVKVIRETVKRQDKWFSKKFVGLAFCLSLYPHDNISQILFVSSMSSGITAISQPFYSDGNVRKYIAAHPHVDKLSLLHDAASGLAYAHEFGLTHGNIKPENFLVDDKGHVRVSDFQVDVILRRHEDHTTGRIAIPSSWMYKPKEELQPLEPDHLPLQASKAGDVASFGYTPYEVLAGRSPFTVTRRGMLRRLRSTNQKEVIRRMTNGSDEMWDLLTSCWNSRPQDRPTMAGVRERLQEIRLRQ</sequence>
<dbReference type="InterPro" id="IPR000719">
    <property type="entry name" value="Prot_kinase_dom"/>
</dbReference>
<reference evidence="2 3" key="1">
    <citation type="journal article" date="2016" name="Mol. Biol. Evol.">
        <title>Comparative Genomics of Early-Diverging Mushroom-Forming Fungi Provides Insights into the Origins of Lignocellulose Decay Capabilities.</title>
        <authorList>
            <person name="Nagy L.G."/>
            <person name="Riley R."/>
            <person name="Tritt A."/>
            <person name="Adam C."/>
            <person name="Daum C."/>
            <person name="Floudas D."/>
            <person name="Sun H."/>
            <person name="Yadav J.S."/>
            <person name="Pangilinan J."/>
            <person name="Larsson K.H."/>
            <person name="Matsuura K."/>
            <person name="Barry K."/>
            <person name="Labutti K."/>
            <person name="Kuo R."/>
            <person name="Ohm R.A."/>
            <person name="Bhattacharya S.S."/>
            <person name="Shirouzu T."/>
            <person name="Yoshinaga Y."/>
            <person name="Martin F.M."/>
            <person name="Grigoriev I.V."/>
            <person name="Hibbett D.S."/>
        </authorList>
    </citation>
    <scope>NUCLEOTIDE SEQUENCE [LARGE SCALE GENOMIC DNA]</scope>
    <source>
        <strain evidence="2 3">HHB14362 ss-1</strain>
    </source>
</reference>
<organism evidence="2 3">
    <name type="scientific">Neolentinus lepideus HHB14362 ss-1</name>
    <dbReference type="NCBI Taxonomy" id="1314782"/>
    <lineage>
        <taxon>Eukaryota</taxon>
        <taxon>Fungi</taxon>
        <taxon>Dikarya</taxon>
        <taxon>Basidiomycota</taxon>
        <taxon>Agaricomycotina</taxon>
        <taxon>Agaricomycetes</taxon>
        <taxon>Gloeophyllales</taxon>
        <taxon>Gloeophyllaceae</taxon>
        <taxon>Neolentinus</taxon>
    </lineage>
</organism>
<keyword evidence="2" id="KW-0418">Kinase</keyword>
<evidence type="ECO:0000313" key="2">
    <source>
        <dbReference type="EMBL" id="KZT30229.1"/>
    </source>
</evidence>
<dbReference type="Pfam" id="PF07714">
    <property type="entry name" value="PK_Tyr_Ser-Thr"/>
    <property type="match status" value="1"/>
</dbReference>
<keyword evidence="2" id="KW-0808">Transferase</keyword>
<gene>
    <name evidence="2" type="ORF">NEOLEDRAFT_1174542</name>
</gene>
<dbReference type="GO" id="GO:0004674">
    <property type="term" value="F:protein serine/threonine kinase activity"/>
    <property type="evidence" value="ECO:0007669"/>
    <property type="project" value="TreeGrafter"/>
</dbReference>
<dbReference type="STRING" id="1314782.A0A165VUW6"/>
<proteinExistence type="predicted"/>
<dbReference type="InParanoid" id="A0A165VUW6"/>
<keyword evidence="3" id="KW-1185">Reference proteome</keyword>
<protein>
    <submittedName>
        <fullName evidence="2">Kinase-like protein</fullName>
    </submittedName>
</protein>
<dbReference type="PROSITE" id="PS50011">
    <property type="entry name" value="PROTEIN_KINASE_DOM"/>
    <property type="match status" value="1"/>
</dbReference>
<dbReference type="InterPro" id="IPR051681">
    <property type="entry name" value="Ser/Thr_Kinases-Pseudokinases"/>
</dbReference>
<dbReference type="OrthoDB" id="346907at2759"/>
<name>A0A165VUW6_9AGAM</name>
<feature type="domain" description="Protein kinase" evidence="1">
    <location>
        <begin position="1"/>
        <end position="288"/>
    </location>
</feature>